<keyword evidence="2" id="KW-0812">Transmembrane</keyword>
<dbReference type="PROSITE" id="PS50176">
    <property type="entry name" value="ARM_REPEAT"/>
    <property type="match status" value="1"/>
</dbReference>
<gene>
    <name evidence="3" type="ORF">AURANDRAFT_61700</name>
</gene>
<dbReference type="AlphaFoldDB" id="F0Y121"/>
<reference evidence="3 4" key="1">
    <citation type="journal article" date="2011" name="Proc. Natl. Acad. Sci. U.S.A.">
        <title>Niche of harmful alga Aureococcus anophagefferens revealed through ecogenomics.</title>
        <authorList>
            <person name="Gobler C.J."/>
            <person name="Berry D.L."/>
            <person name="Dyhrman S.T."/>
            <person name="Wilhelm S.W."/>
            <person name="Salamov A."/>
            <person name="Lobanov A.V."/>
            <person name="Zhang Y."/>
            <person name="Collier J.L."/>
            <person name="Wurch L.L."/>
            <person name="Kustka A.B."/>
            <person name="Dill B.D."/>
            <person name="Shah M."/>
            <person name="VerBerkmoes N.C."/>
            <person name="Kuo A."/>
            <person name="Terry A."/>
            <person name="Pangilinan J."/>
            <person name="Lindquist E.A."/>
            <person name="Lucas S."/>
            <person name="Paulsen I.T."/>
            <person name="Hattenrath-Lehmann T.K."/>
            <person name="Talmage S.C."/>
            <person name="Walker E.A."/>
            <person name="Koch F."/>
            <person name="Burson A.M."/>
            <person name="Marcoval M.A."/>
            <person name="Tang Y.Z."/>
            <person name="Lecleir G.R."/>
            <person name="Coyne K.J."/>
            <person name="Berg G.M."/>
            <person name="Bertrand E.M."/>
            <person name="Saito M.A."/>
            <person name="Gladyshev V.N."/>
            <person name="Grigoriev I.V."/>
        </authorList>
    </citation>
    <scope>NUCLEOTIDE SEQUENCE [LARGE SCALE GENOMIC DNA]</scope>
    <source>
        <strain evidence="4">CCMP 1984</strain>
    </source>
</reference>
<keyword evidence="2" id="KW-1133">Transmembrane helix</keyword>
<dbReference type="PANTHER" id="PTHR23315:SF7">
    <property type="entry name" value="U-BOX DOMAIN-CONTAINING PROTEIN 4"/>
    <property type="match status" value="1"/>
</dbReference>
<organism evidence="4">
    <name type="scientific">Aureococcus anophagefferens</name>
    <name type="common">Harmful bloom alga</name>
    <dbReference type="NCBI Taxonomy" id="44056"/>
    <lineage>
        <taxon>Eukaryota</taxon>
        <taxon>Sar</taxon>
        <taxon>Stramenopiles</taxon>
        <taxon>Ochrophyta</taxon>
        <taxon>Pelagophyceae</taxon>
        <taxon>Pelagomonadales</taxon>
        <taxon>Pelagomonadaceae</taxon>
        <taxon>Aureococcus</taxon>
    </lineage>
</organism>
<dbReference type="SMART" id="SM00185">
    <property type="entry name" value="ARM"/>
    <property type="match status" value="3"/>
</dbReference>
<proteinExistence type="predicted"/>
<feature type="transmembrane region" description="Helical" evidence="2">
    <location>
        <begin position="687"/>
        <end position="708"/>
    </location>
</feature>
<dbReference type="OrthoDB" id="67053at2759"/>
<feature type="repeat" description="ARM" evidence="1">
    <location>
        <begin position="1007"/>
        <end position="1049"/>
    </location>
</feature>
<name>F0Y121_AURAN</name>
<dbReference type="KEGG" id="aaf:AURANDRAFT_61700"/>
<dbReference type="RefSeq" id="XP_009033986.1">
    <property type="nucleotide sequence ID" value="XM_009035738.1"/>
</dbReference>
<evidence type="ECO:0000256" key="2">
    <source>
        <dbReference type="SAM" id="Phobius"/>
    </source>
</evidence>
<accession>F0Y121</accession>
<dbReference type="InterPro" id="IPR011989">
    <property type="entry name" value="ARM-like"/>
</dbReference>
<dbReference type="Pfam" id="PF00514">
    <property type="entry name" value="Arm"/>
    <property type="match status" value="1"/>
</dbReference>
<feature type="transmembrane region" description="Helical" evidence="2">
    <location>
        <begin position="766"/>
        <end position="790"/>
    </location>
</feature>
<dbReference type="Gene3D" id="1.25.10.10">
    <property type="entry name" value="Leucine-rich Repeat Variant"/>
    <property type="match status" value="1"/>
</dbReference>
<feature type="transmembrane region" description="Helical" evidence="2">
    <location>
        <begin position="714"/>
        <end position="734"/>
    </location>
</feature>
<dbReference type="InterPro" id="IPR016024">
    <property type="entry name" value="ARM-type_fold"/>
</dbReference>
<dbReference type="InterPro" id="IPR000225">
    <property type="entry name" value="Armadillo"/>
</dbReference>
<dbReference type="SUPFAM" id="SSF48371">
    <property type="entry name" value="ARM repeat"/>
    <property type="match status" value="1"/>
</dbReference>
<dbReference type="EMBL" id="GL833122">
    <property type="protein sequence ID" value="EGB11639.1"/>
    <property type="molecule type" value="Genomic_DNA"/>
</dbReference>
<sequence length="1108" mass="120412">MAFDEHAFYKKFTELMGAPPKPEMPIAPREYRTFLNKKSNILLEADPEAIVTEEKQEMWRLKIPAGEGEIRCPTCGNAHKNPALKSTYRVCHHCFFILEPTTALSLGPPAWLKETSKLRILAASYGHPVDASRANDCTKQVAALVDATKNERLTILKTDNLARLLGGDPARGHRKVLKLRYLLDGRRGELTAWEGGWECHLAEDLYIIGSKSKPLITVVRAIYGHPLGVIKGRGAFDVTDVLQARVHLSRGRHVVLKRHEDLTQLFGEPCAGRAKSLTVEYEIMGKAGEFYEYELEGRLQNTISIEASPSISPQIIILGATYGWTEQLLADRKKETHKLLFDLQEISERRRMGLAVSAADNKRLREMPKHARELKRLNDLRVGFVDVREHIQRRIELAGGAVLFFGGSTPNDELPSWARVTLAGKEHLGIDLGAVDDLNAIFGNPTPGQTKLLSIDYVIVGHDAERKTEASESTSSGYEANFINQRKGRLQQLVDEDDMGRASCEESVLLGIPTILPSIEVRYASYGHPTNPNQVWNVTSEMRALANQQGGQRLHIDTTMSLYDLFGDPCVGMRKKLTIRYYVRGFHGCTTVEERPQNHLSTDIALGFVTEGHDPFEQVKRRTYRQNAVDKIQKLRILDHMKTGQPVYVALVPGVRAEAGHFGVIQSGWTTADAQEIHELSRQVLQLAMVNCVVAVTFRVVALVLMALQGRVTYVVEFWIVFAFVVLFLGVQGVKLRNPPLVECCACGHLTAFYSIYIVFSVLAGISVLFCVVTGLWGYFVVNALFLALYSVTADKSRRLLDALERSGTDSAANALAAGRAGYAGAARRMASSNLAISTKETTTTGHKVTTMSSGAHAAAPAPAVVDAPASPRLDAALAAAAHQNYDPLTELCRAGTDRSKEAAARALLVAAESGRADRAAVAVDALIELCGGAEAWGTRSCAARALMAMAAADDAAKARLVARGACGPLVALLRGRASDAAKEHASWALGALATDEAAKEAVERAGALPALVGLLRSGDDGVKLQAAATLWKLAHGDDARRIAVALSGAAEPLVEVRRRGSKELRDVAAGALCNLTPHVRSRRVVADALGLSGDVSKYDVDRAIIGG</sequence>
<evidence type="ECO:0000256" key="1">
    <source>
        <dbReference type="PROSITE-ProRule" id="PRU00259"/>
    </source>
</evidence>
<dbReference type="eggNOG" id="KOG0167">
    <property type="taxonomic scope" value="Eukaryota"/>
</dbReference>
<evidence type="ECO:0000313" key="4">
    <source>
        <dbReference type="Proteomes" id="UP000002729"/>
    </source>
</evidence>
<keyword evidence="4" id="KW-1185">Reference proteome</keyword>
<evidence type="ECO:0000313" key="3">
    <source>
        <dbReference type="EMBL" id="EGB11639.1"/>
    </source>
</evidence>
<dbReference type="Proteomes" id="UP000002729">
    <property type="component" value="Unassembled WGS sequence"/>
</dbReference>
<dbReference type="PANTHER" id="PTHR23315">
    <property type="entry name" value="U BOX DOMAIN-CONTAINING"/>
    <property type="match status" value="1"/>
</dbReference>
<protein>
    <submittedName>
        <fullName evidence="3">Uncharacterized protein</fullName>
    </submittedName>
</protein>
<dbReference type="GeneID" id="20223583"/>
<keyword evidence="2" id="KW-0472">Membrane</keyword>
<dbReference type="InParanoid" id="F0Y121"/>